<evidence type="ECO:0000313" key="4">
    <source>
        <dbReference type="Proteomes" id="UP001370348"/>
    </source>
</evidence>
<dbReference type="SUPFAM" id="SSF52499">
    <property type="entry name" value="Isochorismatase-like hydrolases"/>
    <property type="match status" value="1"/>
</dbReference>
<keyword evidence="1 3" id="KW-0378">Hydrolase</keyword>
<feature type="domain" description="Isochorismatase-like" evidence="2">
    <location>
        <begin position="3"/>
        <end position="143"/>
    </location>
</feature>
<evidence type="ECO:0000259" key="2">
    <source>
        <dbReference type="Pfam" id="PF00857"/>
    </source>
</evidence>
<proteinExistence type="predicted"/>
<name>A0ABZ2LJH0_9BACT</name>
<dbReference type="GO" id="GO:0016787">
    <property type="term" value="F:hydrolase activity"/>
    <property type="evidence" value="ECO:0007669"/>
    <property type="project" value="UniProtKB-KW"/>
</dbReference>
<evidence type="ECO:0000256" key="1">
    <source>
        <dbReference type="ARBA" id="ARBA00022801"/>
    </source>
</evidence>
<dbReference type="PANTHER" id="PTHR43540">
    <property type="entry name" value="PEROXYUREIDOACRYLATE/UREIDOACRYLATE AMIDOHYDROLASE-RELATED"/>
    <property type="match status" value="1"/>
</dbReference>
<dbReference type="InterPro" id="IPR050272">
    <property type="entry name" value="Isochorismatase-like_hydrls"/>
</dbReference>
<dbReference type="Gene3D" id="3.40.50.850">
    <property type="entry name" value="Isochorismatase-like"/>
    <property type="match status" value="1"/>
</dbReference>
<dbReference type="Pfam" id="PF00857">
    <property type="entry name" value="Isochorismatase"/>
    <property type="match status" value="1"/>
</dbReference>
<keyword evidence="4" id="KW-1185">Reference proteome</keyword>
<evidence type="ECO:0000313" key="3">
    <source>
        <dbReference type="EMBL" id="WXB11092.1"/>
    </source>
</evidence>
<dbReference type="RefSeq" id="WP_394820707.1">
    <property type="nucleotide sequence ID" value="NZ_CP089984.1"/>
</dbReference>
<organism evidence="3 4">
    <name type="scientific">Pendulispora albinea</name>
    <dbReference type="NCBI Taxonomy" id="2741071"/>
    <lineage>
        <taxon>Bacteria</taxon>
        <taxon>Pseudomonadati</taxon>
        <taxon>Myxococcota</taxon>
        <taxon>Myxococcia</taxon>
        <taxon>Myxococcales</taxon>
        <taxon>Sorangiineae</taxon>
        <taxon>Pendulisporaceae</taxon>
        <taxon>Pendulispora</taxon>
    </lineage>
</organism>
<dbReference type="InterPro" id="IPR000868">
    <property type="entry name" value="Isochorismatase-like_dom"/>
</dbReference>
<dbReference type="Proteomes" id="UP001370348">
    <property type="component" value="Chromosome"/>
</dbReference>
<gene>
    <name evidence="3" type="ORF">LZC94_24815</name>
</gene>
<reference evidence="3 4" key="1">
    <citation type="submission" date="2021-12" db="EMBL/GenBank/DDBJ databases">
        <title>Discovery of the Pendulisporaceae a myxobacterial family with distinct sporulation behavior and unique specialized metabolism.</title>
        <authorList>
            <person name="Garcia R."/>
            <person name="Popoff A."/>
            <person name="Bader C.D."/>
            <person name="Loehr J."/>
            <person name="Walesch S."/>
            <person name="Walt C."/>
            <person name="Boldt J."/>
            <person name="Bunk B."/>
            <person name="Haeckl F.J.F.P.J."/>
            <person name="Gunesch A.P."/>
            <person name="Birkelbach J."/>
            <person name="Nuebel U."/>
            <person name="Pietschmann T."/>
            <person name="Bach T."/>
            <person name="Mueller R."/>
        </authorList>
    </citation>
    <scope>NUCLEOTIDE SEQUENCE [LARGE SCALE GENOMIC DNA]</scope>
    <source>
        <strain evidence="3 4">MSr11954</strain>
    </source>
</reference>
<protein>
    <submittedName>
        <fullName evidence="3">Cysteine hydrolase</fullName>
    </submittedName>
</protein>
<sequence length="184" mass="19635">MNALILVDVQIGILAGPPAVRGASAMLDRIHGLIERARQARALIVYVQHDGPRGHRAAPYSPGWLLDPSLQPVPGELVVHKTECDAFLGTVLDEELRKRKVTRIVIAGCMTQYCIDTTCRRAFSLGYDVTLAADAHATADTPGGLTAAQIVAHHNATLDGFGDAPTHDLRVRPSGAISFVRDGG</sequence>
<dbReference type="CDD" id="cd01014">
    <property type="entry name" value="nicotinamidase_related"/>
    <property type="match status" value="1"/>
</dbReference>
<accession>A0ABZ2LJH0</accession>
<dbReference type="EMBL" id="CP089984">
    <property type="protein sequence ID" value="WXB11092.1"/>
    <property type="molecule type" value="Genomic_DNA"/>
</dbReference>
<dbReference type="InterPro" id="IPR036380">
    <property type="entry name" value="Isochorismatase-like_sf"/>
</dbReference>